<accession>A0ABY0P2N2</accession>
<keyword evidence="7" id="KW-0997">Cell inner membrane</keyword>
<comment type="caution">
    <text evidence="9">The sequence shown here is derived from an EMBL/GenBank/DDBJ whole genome shotgun (WGS) entry which is preliminary data.</text>
</comment>
<dbReference type="EC" id="4.2.2.29" evidence="7"/>
<dbReference type="Pfam" id="PF02618">
    <property type="entry name" value="YceG"/>
    <property type="match status" value="1"/>
</dbReference>
<evidence type="ECO:0000256" key="8">
    <source>
        <dbReference type="SAM" id="MobiDB-lite"/>
    </source>
</evidence>
<dbReference type="Gene3D" id="3.30.160.60">
    <property type="entry name" value="Classic Zinc Finger"/>
    <property type="match status" value="1"/>
</dbReference>
<comment type="function">
    <text evidence="7">Functions as a peptidoglycan terminase that cleaves nascent peptidoglycan strands endolytically to terminate their elongation.</text>
</comment>
<comment type="similarity">
    <text evidence="7">Belongs to the transglycosylase MltG family.</text>
</comment>
<dbReference type="NCBIfam" id="TIGR00247">
    <property type="entry name" value="endolytic transglycosylase MltG"/>
    <property type="match status" value="1"/>
</dbReference>
<feature type="transmembrane region" description="Helical" evidence="7">
    <location>
        <begin position="61"/>
        <end position="86"/>
    </location>
</feature>
<dbReference type="HAMAP" id="MF_02065">
    <property type="entry name" value="MltG"/>
    <property type="match status" value="1"/>
</dbReference>
<dbReference type="InterPro" id="IPR003770">
    <property type="entry name" value="MLTG-like"/>
</dbReference>
<comment type="subcellular location">
    <subcellularLocation>
        <location evidence="7">Cell inner membrane</location>
        <topology evidence="7">Single-pass membrane protein</topology>
    </subcellularLocation>
</comment>
<keyword evidence="5 7" id="KW-0456">Lyase</keyword>
<evidence type="ECO:0000256" key="7">
    <source>
        <dbReference type="HAMAP-Rule" id="MF_02065"/>
    </source>
</evidence>
<sequence length="475" mass="50975">MPTPAGAVQFAPCRDHHPRAASVLIVNDTPRVAPKSPSEALKPVAPPAPPPKVRRRRRSPFLSMLSGLFTVALVGAGVVGAGIAVVSNQSKAPGPLASDRAVIIPRESGLTEIAELLQREGLIEHPLSFRVAAVVGGDWHKLKAGEYLFKARISPQEILDIISSGKVVEHSITIPEGLTSEQVVERLRNNDLLTGEIAQVPKEGSILPDTYRFPRGFSRKGIIDQMGRSQNAILKSIWLRKPADLPIKTPEELVILASIVEKETGRADERPRVAGVFINRLNQKMRLQSDPTIVYGLVGGKGTLGRPIQRSEITQATPYNTYVINGLPPGPIANPGRAAMEAVVNHSRTKDLYFVADGSGGHAFAETLEQHNRNVGRWRQIETTRTQQQGGKPPAEAVDKVEPPAGPDNRTEAPAMTQPAADNTGSAGVPVAQPTGAIAGTRARAFDASEGTARDPLLNKSFDLNSPKQVPQLKP</sequence>
<keyword evidence="3 7" id="KW-1133">Transmembrane helix</keyword>
<keyword evidence="1 7" id="KW-1003">Cell membrane</keyword>
<comment type="catalytic activity">
    <reaction evidence="7">
        <text>a peptidoglycan chain = a peptidoglycan chain with N-acetyl-1,6-anhydromuramyl-[peptide] at the reducing end + a peptidoglycan chain with N-acetylglucosamine at the non-reducing end.</text>
        <dbReference type="EC" id="4.2.2.29"/>
    </reaction>
</comment>
<evidence type="ECO:0000313" key="9">
    <source>
        <dbReference type="EMBL" id="SDG95568.1"/>
    </source>
</evidence>
<feature type="site" description="Important for catalytic activity" evidence="7">
    <location>
        <position position="263"/>
    </location>
</feature>
<evidence type="ECO:0000256" key="6">
    <source>
        <dbReference type="ARBA" id="ARBA00023316"/>
    </source>
</evidence>
<dbReference type="PANTHER" id="PTHR30518:SF2">
    <property type="entry name" value="ENDOLYTIC MUREIN TRANSGLYCOSYLASE"/>
    <property type="match status" value="1"/>
</dbReference>
<dbReference type="Gene3D" id="3.30.1490.480">
    <property type="entry name" value="Endolytic murein transglycosylase"/>
    <property type="match status" value="1"/>
</dbReference>
<evidence type="ECO:0000256" key="3">
    <source>
        <dbReference type="ARBA" id="ARBA00022989"/>
    </source>
</evidence>
<dbReference type="EMBL" id="FNBZ01000006">
    <property type="protein sequence ID" value="SDG95568.1"/>
    <property type="molecule type" value="Genomic_DNA"/>
</dbReference>
<keyword evidence="6 7" id="KW-0961">Cell wall biogenesis/degradation</keyword>
<evidence type="ECO:0000256" key="4">
    <source>
        <dbReference type="ARBA" id="ARBA00023136"/>
    </source>
</evidence>
<feature type="region of interest" description="Disordered" evidence="8">
    <location>
        <begin position="32"/>
        <end position="56"/>
    </location>
</feature>
<dbReference type="PANTHER" id="PTHR30518">
    <property type="entry name" value="ENDOLYTIC MUREIN TRANSGLYCOSYLASE"/>
    <property type="match status" value="1"/>
</dbReference>
<dbReference type="Proteomes" id="UP000199468">
    <property type="component" value="Unassembled WGS sequence"/>
</dbReference>
<evidence type="ECO:0000313" key="10">
    <source>
        <dbReference type="Proteomes" id="UP000199468"/>
    </source>
</evidence>
<proteinExistence type="inferred from homology"/>
<gene>
    <name evidence="7" type="primary">mltG</name>
    <name evidence="9" type="ORF">SAMN05421844_106100</name>
</gene>
<organism evidence="9 10">
    <name type="scientific">Bosea robiniae</name>
    <dbReference type="NCBI Taxonomy" id="1036780"/>
    <lineage>
        <taxon>Bacteria</taxon>
        <taxon>Pseudomonadati</taxon>
        <taxon>Pseudomonadota</taxon>
        <taxon>Alphaproteobacteria</taxon>
        <taxon>Hyphomicrobiales</taxon>
        <taxon>Boseaceae</taxon>
        <taxon>Bosea</taxon>
    </lineage>
</organism>
<feature type="region of interest" description="Disordered" evidence="8">
    <location>
        <begin position="384"/>
        <end position="475"/>
    </location>
</feature>
<evidence type="ECO:0000256" key="5">
    <source>
        <dbReference type="ARBA" id="ARBA00023239"/>
    </source>
</evidence>
<dbReference type="CDD" id="cd08010">
    <property type="entry name" value="MltG_like"/>
    <property type="match status" value="1"/>
</dbReference>
<name>A0ABY0P2N2_9HYPH</name>
<reference evidence="9 10" key="1">
    <citation type="submission" date="2016-10" db="EMBL/GenBank/DDBJ databases">
        <authorList>
            <person name="Varghese N."/>
            <person name="Submissions S."/>
        </authorList>
    </citation>
    <scope>NUCLEOTIDE SEQUENCE [LARGE SCALE GENOMIC DNA]</scope>
    <source>
        <strain evidence="9 10">DSM 26672</strain>
    </source>
</reference>
<evidence type="ECO:0000256" key="2">
    <source>
        <dbReference type="ARBA" id="ARBA00022692"/>
    </source>
</evidence>
<keyword evidence="2 7" id="KW-0812">Transmembrane</keyword>
<protein>
    <recommendedName>
        <fullName evidence="7">Endolytic murein transglycosylase</fullName>
        <ecNumber evidence="7">4.2.2.29</ecNumber>
    </recommendedName>
    <alternativeName>
        <fullName evidence="7">Peptidoglycan lytic transglycosylase</fullName>
    </alternativeName>
    <alternativeName>
        <fullName evidence="7">Peptidoglycan polymerization terminase</fullName>
    </alternativeName>
</protein>
<keyword evidence="10" id="KW-1185">Reference proteome</keyword>
<evidence type="ECO:0000256" key="1">
    <source>
        <dbReference type="ARBA" id="ARBA00022475"/>
    </source>
</evidence>
<keyword evidence="4 7" id="KW-0472">Membrane</keyword>